<dbReference type="SMART" id="SM00859">
    <property type="entry name" value="Semialdhyde_dh"/>
    <property type="match status" value="1"/>
</dbReference>
<keyword evidence="4 6" id="KW-0521">NADP</keyword>
<dbReference type="PROSITE" id="PS01224">
    <property type="entry name" value="ARGC"/>
    <property type="match status" value="1"/>
</dbReference>
<comment type="caution">
    <text evidence="9">The sequence shown here is derived from an EMBL/GenBank/DDBJ whole genome shotgun (WGS) entry which is preliminary data.</text>
</comment>
<comment type="function">
    <text evidence="6">Catalyzes the NADPH-dependent reduction of N-acetyl-5-glutamyl phosphate to yield N-acetyl-L-glutamate 5-semialdehyde.</text>
</comment>
<protein>
    <recommendedName>
        <fullName evidence="6">N-acetyl-gamma-glutamyl-phosphate reductase</fullName>
        <shortName evidence="6">AGPR</shortName>
        <ecNumber evidence="6">1.2.1.38</ecNumber>
    </recommendedName>
    <alternativeName>
        <fullName evidence="6">N-acetyl-glutamate semialdehyde dehydrogenase</fullName>
        <shortName evidence="6">NAGSA dehydrogenase</shortName>
    </alternativeName>
</protein>
<dbReference type="InterPro" id="IPR010136">
    <property type="entry name" value="AGPR_type-2"/>
</dbReference>
<comment type="pathway">
    <text evidence="6">Amino-acid biosynthesis; L-arginine biosynthesis; N(2)-acetyl-L-ornithine from L-glutamate: step 3/4.</text>
</comment>
<dbReference type="Gene3D" id="3.30.360.10">
    <property type="entry name" value="Dihydrodipicolinate Reductase, domain 2"/>
    <property type="match status" value="1"/>
</dbReference>
<reference evidence="9 10" key="1">
    <citation type="submission" date="2024-06" db="EMBL/GenBank/DDBJ databases">
        <title>Sorghum-associated microbial communities from plants grown in Nebraska, USA.</title>
        <authorList>
            <person name="Schachtman D."/>
        </authorList>
    </citation>
    <scope>NUCLEOTIDE SEQUENCE [LARGE SCALE GENOMIC DNA]</scope>
    <source>
        <strain evidence="9 10">3207</strain>
    </source>
</reference>
<evidence type="ECO:0000256" key="7">
    <source>
        <dbReference type="PROSITE-ProRule" id="PRU10010"/>
    </source>
</evidence>
<comment type="catalytic activity">
    <reaction evidence="6">
        <text>N-acetyl-L-glutamate 5-semialdehyde + phosphate + NADP(+) = N-acetyl-L-glutamyl 5-phosphate + NADPH + H(+)</text>
        <dbReference type="Rhea" id="RHEA:21588"/>
        <dbReference type="ChEBI" id="CHEBI:15378"/>
        <dbReference type="ChEBI" id="CHEBI:29123"/>
        <dbReference type="ChEBI" id="CHEBI:43474"/>
        <dbReference type="ChEBI" id="CHEBI:57783"/>
        <dbReference type="ChEBI" id="CHEBI:57936"/>
        <dbReference type="ChEBI" id="CHEBI:58349"/>
        <dbReference type="EC" id="1.2.1.38"/>
    </reaction>
</comment>
<evidence type="ECO:0000256" key="2">
    <source>
        <dbReference type="ARBA" id="ARBA00022571"/>
    </source>
</evidence>
<evidence type="ECO:0000256" key="1">
    <source>
        <dbReference type="ARBA" id="ARBA00022490"/>
    </source>
</evidence>
<proteinExistence type="inferred from homology"/>
<evidence type="ECO:0000256" key="4">
    <source>
        <dbReference type="ARBA" id="ARBA00022857"/>
    </source>
</evidence>
<keyword evidence="5 6" id="KW-0560">Oxidoreductase</keyword>
<dbReference type="InterPro" id="IPR050085">
    <property type="entry name" value="AGPR"/>
</dbReference>
<dbReference type="CDD" id="cd23935">
    <property type="entry name" value="AGPR_2_C"/>
    <property type="match status" value="1"/>
</dbReference>
<dbReference type="SUPFAM" id="SSF51735">
    <property type="entry name" value="NAD(P)-binding Rossmann-fold domains"/>
    <property type="match status" value="1"/>
</dbReference>
<dbReference type="Pfam" id="PF01118">
    <property type="entry name" value="Semialdhyde_dh"/>
    <property type="match status" value="1"/>
</dbReference>
<accession>A0ABV2QUU8</accession>
<keyword evidence="3 6" id="KW-0028">Amino-acid biosynthesis</keyword>
<dbReference type="PANTHER" id="PTHR32338">
    <property type="entry name" value="N-ACETYL-GAMMA-GLUTAMYL-PHOSPHATE REDUCTASE, CHLOROPLASTIC-RELATED-RELATED"/>
    <property type="match status" value="1"/>
</dbReference>
<dbReference type="CDD" id="cd17896">
    <property type="entry name" value="AGPR_2_N"/>
    <property type="match status" value="1"/>
</dbReference>
<dbReference type="GO" id="GO:0003942">
    <property type="term" value="F:N-acetyl-gamma-glutamyl-phosphate reductase activity"/>
    <property type="evidence" value="ECO:0007669"/>
    <property type="project" value="UniProtKB-EC"/>
</dbReference>
<dbReference type="InterPro" id="IPR036291">
    <property type="entry name" value="NAD(P)-bd_dom_sf"/>
</dbReference>
<dbReference type="NCBIfam" id="TIGR01851">
    <property type="entry name" value="argC_other"/>
    <property type="match status" value="1"/>
</dbReference>
<organism evidence="9 10">
    <name type="scientific">Kaistia defluvii</name>
    <dbReference type="NCBI Taxonomy" id="410841"/>
    <lineage>
        <taxon>Bacteria</taxon>
        <taxon>Pseudomonadati</taxon>
        <taxon>Pseudomonadota</taxon>
        <taxon>Alphaproteobacteria</taxon>
        <taxon>Hyphomicrobiales</taxon>
        <taxon>Kaistiaceae</taxon>
        <taxon>Kaistia</taxon>
    </lineage>
</organism>
<dbReference type="Pfam" id="PF22698">
    <property type="entry name" value="Semialdhyde_dhC_1"/>
    <property type="match status" value="1"/>
</dbReference>
<evidence type="ECO:0000259" key="8">
    <source>
        <dbReference type="SMART" id="SM00859"/>
    </source>
</evidence>
<comment type="similarity">
    <text evidence="6">Belongs to the NAGSA dehydrogenase family. Type 2 subfamily.</text>
</comment>
<evidence type="ECO:0000313" key="10">
    <source>
        <dbReference type="Proteomes" id="UP001549321"/>
    </source>
</evidence>
<evidence type="ECO:0000256" key="6">
    <source>
        <dbReference type="HAMAP-Rule" id="MF_01110"/>
    </source>
</evidence>
<dbReference type="SUPFAM" id="SSF55347">
    <property type="entry name" value="Glyceraldehyde-3-phosphate dehydrogenase-like, C-terminal domain"/>
    <property type="match status" value="1"/>
</dbReference>
<evidence type="ECO:0000256" key="3">
    <source>
        <dbReference type="ARBA" id="ARBA00022605"/>
    </source>
</evidence>
<feature type="active site" evidence="6 7">
    <location>
        <position position="116"/>
    </location>
</feature>
<dbReference type="InterPro" id="IPR058924">
    <property type="entry name" value="AGPR_dimerisation_dom"/>
</dbReference>
<dbReference type="EC" id="1.2.1.38" evidence="6"/>
<evidence type="ECO:0000256" key="5">
    <source>
        <dbReference type="ARBA" id="ARBA00023002"/>
    </source>
</evidence>
<dbReference type="PANTHER" id="PTHR32338:SF10">
    <property type="entry name" value="N-ACETYL-GAMMA-GLUTAMYL-PHOSPHATE REDUCTASE, CHLOROPLASTIC-RELATED"/>
    <property type="match status" value="1"/>
</dbReference>
<dbReference type="InterPro" id="IPR000534">
    <property type="entry name" value="Semialdehyde_DH_NAD-bd"/>
</dbReference>
<keyword evidence="1 6" id="KW-0963">Cytoplasm</keyword>
<dbReference type="Gene3D" id="3.40.50.720">
    <property type="entry name" value="NAD(P)-binding Rossmann-like Domain"/>
    <property type="match status" value="1"/>
</dbReference>
<dbReference type="HAMAP" id="MF_01110">
    <property type="entry name" value="ArgC_type2"/>
    <property type="match status" value="1"/>
</dbReference>
<gene>
    <name evidence="6" type="primary">argC</name>
    <name evidence="9" type="ORF">ABIE08_000706</name>
</gene>
<dbReference type="InterPro" id="IPR023013">
    <property type="entry name" value="AGPR_AS"/>
</dbReference>
<evidence type="ECO:0000313" key="9">
    <source>
        <dbReference type="EMBL" id="MET4632793.1"/>
    </source>
</evidence>
<keyword evidence="10" id="KW-1185">Reference proteome</keyword>
<comment type="subcellular location">
    <subcellularLocation>
        <location evidence="6">Cytoplasm</location>
    </subcellularLocation>
</comment>
<sequence length="316" mass="33368">MVSTVFIDGEAGTTGLQIRQRLEGRDDIQLLSIAPERRKETAARAELLNSADAVILCLPDAAAKEAVGLIDNPDVKVIDASTAYRTAADWTYGFAELDKSQRAKIAASTRISNPGCYATGAIALLRPLVSAGLLPAAWPVTINAVSGYSGGGKSMIAEFEDPNTANYTHENFRIYALPLQHKHVPEIQKHGQLALRPIFAPAVGRYAQGMIVEIPLHLDLIPGKPSLSALNEALSAHYAGERFVTVANLAESGAMTGLDPEGLNSTNRMKLFTFGTEGAGQARLVALLDNLGKGASGAAVQNLNLVLGLDEASGLN</sequence>
<feature type="domain" description="Semialdehyde dehydrogenase NAD-binding" evidence="8">
    <location>
        <begin position="4"/>
        <end position="105"/>
    </location>
</feature>
<dbReference type="Proteomes" id="UP001549321">
    <property type="component" value="Unassembled WGS sequence"/>
</dbReference>
<dbReference type="EMBL" id="JBEPSM010000001">
    <property type="protein sequence ID" value="MET4632793.1"/>
    <property type="molecule type" value="Genomic_DNA"/>
</dbReference>
<name>A0ABV2QUU8_9HYPH</name>
<dbReference type="RefSeq" id="WP_354548804.1">
    <property type="nucleotide sequence ID" value="NZ_JBEPSM010000001.1"/>
</dbReference>
<keyword evidence="2 6" id="KW-0055">Arginine biosynthesis</keyword>